<name>D2VTD3_NAEGR</name>
<evidence type="ECO:0000313" key="9">
    <source>
        <dbReference type="EMBL" id="EFC39911.1"/>
    </source>
</evidence>
<evidence type="ECO:0000256" key="3">
    <source>
        <dbReference type="ARBA" id="ARBA00022448"/>
    </source>
</evidence>
<evidence type="ECO:0000256" key="2">
    <source>
        <dbReference type="ARBA" id="ARBA00006279"/>
    </source>
</evidence>
<dbReference type="RefSeq" id="XP_002672655.1">
    <property type="nucleotide sequence ID" value="XM_002672609.1"/>
</dbReference>
<organism evidence="10">
    <name type="scientific">Naegleria gruberi</name>
    <name type="common">Amoeba</name>
    <dbReference type="NCBI Taxonomy" id="5762"/>
    <lineage>
        <taxon>Eukaryota</taxon>
        <taxon>Discoba</taxon>
        <taxon>Heterolobosea</taxon>
        <taxon>Tetramitia</taxon>
        <taxon>Eutetramitia</taxon>
        <taxon>Vahlkampfiidae</taxon>
        <taxon>Naegleria</taxon>
    </lineage>
</organism>
<feature type="transmembrane region" description="Helical" evidence="7">
    <location>
        <begin position="313"/>
        <end position="332"/>
    </location>
</feature>
<keyword evidence="6 7" id="KW-0472">Membrane</keyword>
<feature type="transmembrane region" description="Helical" evidence="7">
    <location>
        <begin position="182"/>
        <end position="202"/>
    </location>
</feature>
<dbReference type="AlphaFoldDB" id="D2VTD3"/>
<evidence type="ECO:0000256" key="6">
    <source>
        <dbReference type="ARBA" id="ARBA00023136"/>
    </source>
</evidence>
<evidence type="ECO:0000256" key="7">
    <source>
        <dbReference type="RuleBase" id="RU365065"/>
    </source>
</evidence>
<evidence type="ECO:0000313" key="10">
    <source>
        <dbReference type="Proteomes" id="UP000006671"/>
    </source>
</evidence>
<feature type="transmembrane region" description="Helical" evidence="7">
    <location>
        <begin position="523"/>
        <end position="545"/>
    </location>
</feature>
<evidence type="ECO:0000256" key="4">
    <source>
        <dbReference type="ARBA" id="ARBA00022692"/>
    </source>
</evidence>
<keyword evidence="4 7" id="KW-0812">Transmembrane</keyword>
<dbReference type="CDD" id="cd17480">
    <property type="entry name" value="MFS_SLC40A1_like"/>
    <property type="match status" value="1"/>
</dbReference>
<protein>
    <recommendedName>
        <fullName evidence="7">Solute carrier family 40 member</fullName>
    </recommendedName>
</protein>
<dbReference type="PANTHER" id="PTHR11660:SF57">
    <property type="entry name" value="SOLUTE CARRIER FAMILY 40 MEMBER"/>
    <property type="match status" value="1"/>
</dbReference>
<keyword evidence="8" id="KW-0175">Coiled coil</keyword>
<dbReference type="Pfam" id="PF06963">
    <property type="entry name" value="FPN1"/>
    <property type="match status" value="1"/>
</dbReference>
<dbReference type="GO" id="GO:0005381">
    <property type="term" value="F:iron ion transmembrane transporter activity"/>
    <property type="evidence" value="ECO:0007669"/>
    <property type="project" value="UniProtKB-UniRule"/>
</dbReference>
<dbReference type="InParanoid" id="D2VTD3"/>
<feature type="transmembrane region" description="Helical" evidence="7">
    <location>
        <begin position="464"/>
        <end position="485"/>
    </location>
</feature>
<feature type="transmembrane region" description="Helical" evidence="7">
    <location>
        <begin position="590"/>
        <end position="613"/>
    </location>
</feature>
<gene>
    <name evidence="9" type="ORF">NAEGRDRAFT_72259</name>
</gene>
<keyword evidence="7" id="KW-0406">Ion transport</keyword>
<feature type="coiled-coil region" evidence="8">
    <location>
        <begin position="361"/>
        <end position="388"/>
    </location>
</feature>
<dbReference type="GO" id="GO:0016020">
    <property type="term" value="C:membrane"/>
    <property type="evidence" value="ECO:0007669"/>
    <property type="project" value="UniProtKB-SubCell"/>
</dbReference>
<dbReference type="PANTHER" id="PTHR11660">
    <property type="entry name" value="SOLUTE CARRIER FAMILY 40 MEMBER"/>
    <property type="match status" value="1"/>
</dbReference>
<comment type="similarity">
    <text evidence="2 7">Belongs to the ferroportin (FP) (TC 2.A.100) family. SLC40A subfamily.</text>
</comment>
<evidence type="ECO:0000256" key="5">
    <source>
        <dbReference type="ARBA" id="ARBA00022989"/>
    </source>
</evidence>
<keyword evidence="10" id="KW-1185">Reference proteome</keyword>
<dbReference type="OMA" id="VAMGHVM"/>
<dbReference type="InterPro" id="IPR009716">
    <property type="entry name" value="Ferroportin-1"/>
</dbReference>
<dbReference type="OrthoDB" id="648861at2759"/>
<dbReference type="STRING" id="5762.D2VTD3"/>
<evidence type="ECO:0000256" key="1">
    <source>
        <dbReference type="ARBA" id="ARBA00004141"/>
    </source>
</evidence>
<dbReference type="SUPFAM" id="SSF103473">
    <property type="entry name" value="MFS general substrate transporter"/>
    <property type="match status" value="1"/>
</dbReference>
<proteinExistence type="inferred from homology"/>
<comment type="function">
    <text evidence="7">May be involved in iron transport and iron homeostasis.</text>
</comment>
<sequence>MFNEEEPANLRQHFALEDDGDYSSMNDNPQVIDNEPRVAVVDFVNADDHQIAEQQTTDVNRQVTVVPTEETISYEPQNVQMFSLHDDIEEEHTEDEIIVHGQEKTQLDEMLEFEKSAEQDAAPKSTIEKIKKYFKDEFQFKSRKLNVFYASHFLASWGDRMWAFALPVIFGDMFPETLLPMALMGFIQKLIGIILGPHMGYMVDTMPRFKVMSIALIVQNASVALTTLLIFLLGYFGWRSEDSKPQTETDALFIWPFETVLSMVLFFSCALIGSLSDLSSMVTSVARTKDWCLVVARGEKLPLERINSMMRRLDMVSLIVSPVLFGLILTFAGYKIGAIVVCLWNVFSLVPEYICIRYVYNNTKELHITKLEQELKIKEERERELLAANEGMQQIDLEQKEETVNLKHQNVFKILFMGWKSYLTQKVFLSSLAFVFLFITVLTHSGLLLSYLKSHKIHSAVLGTFQALSAISGLLSTFIAPYLIMRINVFRGGLVSLYFQFFSLVAGVLCFIVFNFWSEQFYFAVYFFLIGIIMSRLGLYAFDLAEIQIMQQLVDQKDSGIVNSTEGSLTKIADLIVFFSALFFSTPSRFVFLACGSLCCVGIAALSYTFWFLRNRKHMNQWLKEIEEEELKRSAK</sequence>
<dbReference type="Proteomes" id="UP000006671">
    <property type="component" value="Unassembled WGS sequence"/>
</dbReference>
<comment type="subcellular location">
    <subcellularLocation>
        <location evidence="1 7">Membrane</location>
        <topology evidence="1 7">Multi-pass membrane protein</topology>
    </subcellularLocation>
</comment>
<dbReference type="VEuPathDB" id="AmoebaDB:NAEGRDRAFT_72259"/>
<feature type="transmembrane region" description="Helical" evidence="7">
    <location>
        <begin position="427"/>
        <end position="452"/>
    </location>
</feature>
<feature type="transmembrane region" description="Helical" evidence="7">
    <location>
        <begin position="497"/>
        <end position="517"/>
    </location>
</feature>
<feature type="transmembrane region" description="Helical" evidence="7">
    <location>
        <begin position="253"/>
        <end position="275"/>
    </location>
</feature>
<feature type="transmembrane region" description="Helical" evidence="7">
    <location>
        <begin position="214"/>
        <end position="238"/>
    </location>
</feature>
<keyword evidence="3 7" id="KW-0813">Transport</keyword>
<comment type="caution">
    <text evidence="7">Lacks conserved residue(s) required for the propagation of feature annotation.</text>
</comment>
<dbReference type="KEGG" id="ngr:NAEGRDRAFT_72259"/>
<dbReference type="EMBL" id="GG738896">
    <property type="protein sequence ID" value="EFC39911.1"/>
    <property type="molecule type" value="Genomic_DNA"/>
</dbReference>
<dbReference type="InterPro" id="IPR036259">
    <property type="entry name" value="MFS_trans_sf"/>
</dbReference>
<dbReference type="GeneID" id="8854444"/>
<reference evidence="9 10" key="1">
    <citation type="journal article" date="2010" name="Cell">
        <title>The genome of Naegleria gruberi illuminates early eukaryotic versatility.</title>
        <authorList>
            <person name="Fritz-Laylin L.K."/>
            <person name="Prochnik S.E."/>
            <person name="Ginger M.L."/>
            <person name="Dacks J.B."/>
            <person name="Carpenter M.L."/>
            <person name="Field M.C."/>
            <person name="Kuo A."/>
            <person name="Paredez A."/>
            <person name="Chapman J."/>
            <person name="Pham J."/>
            <person name="Shu S."/>
            <person name="Neupane R."/>
            <person name="Cipriano M."/>
            <person name="Mancuso J."/>
            <person name="Tu H."/>
            <person name="Salamov A."/>
            <person name="Lindquist E."/>
            <person name="Shapiro H."/>
            <person name="Lucas S."/>
            <person name="Grigoriev I.V."/>
            <person name="Cande W.Z."/>
            <person name="Fulton C."/>
            <person name="Rokhsar D.S."/>
            <person name="Dawson S.C."/>
        </authorList>
    </citation>
    <scope>NUCLEOTIDE SEQUENCE [LARGE SCALE GENOMIC DNA]</scope>
    <source>
        <strain evidence="9 10">NEG-M</strain>
    </source>
</reference>
<evidence type="ECO:0000256" key="8">
    <source>
        <dbReference type="SAM" id="Coils"/>
    </source>
</evidence>
<accession>D2VTD3</accession>
<dbReference type="eggNOG" id="KOG2601">
    <property type="taxonomic scope" value="Eukaryota"/>
</dbReference>
<dbReference type="Gene3D" id="1.20.1250.20">
    <property type="entry name" value="MFS general substrate transporter like domains"/>
    <property type="match status" value="1"/>
</dbReference>
<keyword evidence="5 7" id="KW-1133">Transmembrane helix</keyword>